<evidence type="ECO:0000259" key="1">
    <source>
        <dbReference type="PROSITE" id="PS51186"/>
    </source>
</evidence>
<comment type="caution">
    <text evidence="2">The sequence shown here is derived from an EMBL/GenBank/DDBJ whole genome shotgun (WGS) entry which is preliminary data.</text>
</comment>
<dbReference type="PANTHER" id="PTHR47370">
    <property type="entry name" value="ACYL-COA N-ACYLTRANSFERASES (NAT) SUPERFAMILY PROTEIN"/>
    <property type="match status" value="1"/>
</dbReference>
<evidence type="ECO:0000313" key="3">
    <source>
        <dbReference type="Proteomes" id="UP001188597"/>
    </source>
</evidence>
<evidence type="ECO:0000313" key="2">
    <source>
        <dbReference type="EMBL" id="KAK3010173.1"/>
    </source>
</evidence>
<dbReference type="PANTHER" id="PTHR47370:SF1">
    <property type="entry name" value="ACYL-COA N-ACYLTRANSFERASES (NAT) SUPERFAMILY PROTEIN"/>
    <property type="match status" value="1"/>
</dbReference>
<reference evidence="2" key="1">
    <citation type="submission" date="2022-12" db="EMBL/GenBank/DDBJ databases">
        <title>Draft genome assemblies for two species of Escallonia (Escalloniales).</title>
        <authorList>
            <person name="Chanderbali A."/>
            <person name="Dervinis C."/>
            <person name="Anghel I."/>
            <person name="Soltis D."/>
            <person name="Soltis P."/>
            <person name="Zapata F."/>
        </authorList>
    </citation>
    <scope>NUCLEOTIDE SEQUENCE</scope>
    <source>
        <strain evidence="2">UCBG64.0493</strain>
        <tissue evidence="2">Leaf</tissue>
    </source>
</reference>
<dbReference type="SUPFAM" id="SSF55729">
    <property type="entry name" value="Acyl-CoA N-acyltransferases (Nat)"/>
    <property type="match status" value="1"/>
</dbReference>
<dbReference type="InterPro" id="IPR052810">
    <property type="entry name" value="Plant_NAT"/>
</dbReference>
<protein>
    <recommendedName>
        <fullName evidence="1">N-acetyltransferase domain-containing protein</fullName>
    </recommendedName>
</protein>
<organism evidence="2 3">
    <name type="scientific">Escallonia herrerae</name>
    <dbReference type="NCBI Taxonomy" id="1293975"/>
    <lineage>
        <taxon>Eukaryota</taxon>
        <taxon>Viridiplantae</taxon>
        <taxon>Streptophyta</taxon>
        <taxon>Embryophyta</taxon>
        <taxon>Tracheophyta</taxon>
        <taxon>Spermatophyta</taxon>
        <taxon>Magnoliopsida</taxon>
        <taxon>eudicotyledons</taxon>
        <taxon>Gunneridae</taxon>
        <taxon>Pentapetalae</taxon>
        <taxon>asterids</taxon>
        <taxon>campanulids</taxon>
        <taxon>Escalloniales</taxon>
        <taxon>Escalloniaceae</taxon>
        <taxon>Escallonia</taxon>
    </lineage>
</organism>
<feature type="non-terminal residue" evidence="2">
    <location>
        <position position="400"/>
    </location>
</feature>
<feature type="domain" description="N-acetyltransferase" evidence="1">
    <location>
        <begin position="16"/>
        <end position="171"/>
    </location>
</feature>
<dbReference type="PROSITE" id="PS51186">
    <property type="entry name" value="GNAT"/>
    <property type="match status" value="1"/>
</dbReference>
<dbReference type="AlphaFoldDB" id="A0AA88VMF9"/>
<dbReference type="GO" id="GO:0016747">
    <property type="term" value="F:acyltransferase activity, transferring groups other than amino-acyl groups"/>
    <property type="evidence" value="ECO:0007669"/>
    <property type="project" value="InterPro"/>
</dbReference>
<dbReference type="CDD" id="cd04301">
    <property type="entry name" value="NAT_SF"/>
    <property type="match status" value="1"/>
</dbReference>
<dbReference type="InterPro" id="IPR000182">
    <property type="entry name" value="GNAT_dom"/>
</dbReference>
<accession>A0AA88VMF9</accession>
<keyword evidence="3" id="KW-1185">Reference proteome</keyword>
<dbReference type="Gene3D" id="3.40.630.30">
    <property type="match status" value="1"/>
</dbReference>
<dbReference type="Proteomes" id="UP001188597">
    <property type="component" value="Unassembled WGS sequence"/>
</dbReference>
<name>A0AA88VMF9_9ASTE</name>
<proteinExistence type="predicted"/>
<dbReference type="InterPro" id="IPR016181">
    <property type="entry name" value="Acyl_CoA_acyltransferase"/>
</dbReference>
<dbReference type="Pfam" id="PF00583">
    <property type="entry name" value="Acetyltransf_1"/>
    <property type="match status" value="1"/>
</dbReference>
<gene>
    <name evidence="2" type="ORF">RJ639_010758</name>
</gene>
<dbReference type="EMBL" id="JAVXUP010001570">
    <property type="protein sequence ID" value="KAK3010173.1"/>
    <property type="molecule type" value="Genomic_DNA"/>
</dbReference>
<sequence length="400" mass="45280">ETPECSGSKKMAFEDIKIRNYDGRTDRAGVEDLERRCEVGPGKHVFLFTDTMGDPICRIRNSPMYKMLVAEFNNDLVGVIRGTIKRVTLHNPPKNVAKVGYILGLRVSPLHRRRGIGYSLVHHLEEWFVANQVDYAYMATEKDNKASVKLFVNKLGYVKFRTPTILVHPANRHCFDMPPDVTVAKLKVEQAELLYRMFMGGTEFFPRDINKVLGNKLSLGTWVAYTPVRGASEGEFGLNGRFPDSWAMVSVWNSGSVFKLRMGKAPLSCFLYGVSSRFMDSVLPCFKVPSLPDFFHPFGFYFMYGMHHEGPLSGKLVRTLCKHVHNMAATESGDCKLVVTEVGGSDGLRSCIPNWKLLSCPEDLWCIKPLKDDERSTRIRGLMKPTRKPTRALFVDPREV</sequence>